<comment type="caution">
    <text evidence="9">The sequence shown here is derived from an EMBL/GenBank/DDBJ whole genome shotgun (WGS) entry which is preliminary data.</text>
</comment>
<name>A0ABR0E3Y8_ZASCE</name>
<feature type="compositionally biased region" description="Polar residues" evidence="6">
    <location>
        <begin position="453"/>
        <end position="466"/>
    </location>
</feature>
<feature type="domain" description="Ima1 N-terminal" evidence="8">
    <location>
        <begin position="7"/>
        <end position="134"/>
    </location>
</feature>
<feature type="transmembrane region" description="Helical" evidence="7">
    <location>
        <begin position="319"/>
        <end position="339"/>
    </location>
</feature>
<dbReference type="EMBL" id="JAXOVC010000010">
    <property type="protein sequence ID" value="KAK4496137.1"/>
    <property type="molecule type" value="Genomic_DNA"/>
</dbReference>
<dbReference type="PANTHER" id="PTHR28538">
    <property type="entry name" value="INTEGRAL INNER NUCLEAR MEMBRANE PROTEIN IMA1"/>
    <property type="match status" value="1"/>
</dbReference>
<keyword evidence="3 7" id="KW-1133">Transmembrane helix</keyword>
<evidence type="ECO:0000256" key="4">
    <source>
        <dbReference type="ARBA" id="ARBA00023136"/>
    </source>
</evidence>
<keyword evidence="10" id="KW-1185">Reference proteome</keyword>
<dbReference type="Proteomes" id="UP001305779">
    <property type="component" value="Unassembled WGS sequence"/>
</dbReference>
<keyword evidence="4 7" id="KW-0472">Membrane</keyword>
<evidence type="ECO:0000256" key="3">
    <source>
        <dbReference type="ARBA" id="ARBA00022989"/>
    </source>
</evidence>
<feature type="compositionally biased region" description="Basic and acidic residues" evidence="6">
    <location>
        <begin position="375"/>
        <end position="386"/>
    </location>
</feature>
<keyword evidence="2 7" id="KW-0812">Transmembrane</keyword>
<dbReference type="InterPro" id="IPR018617">
    <property type="entry name" value="Ima1_N"/>
</dbReference>
<evidence type="ECO:0000313" key="9">
    <source>
        <dbReference type="EMBL" id="KAK4496137.1"/>
    </source>
</evidence>
<dbReference type="Pfam" id="PF09779">
    <property type="entry name" value="Ima1_N"/>
    <property type="match status" value="1"/>
</dbReference>
<evidence type="ECO:0000256" key="2">
    <source>
        <dbReference type="ARBA" id="ARBA00022692"/>
    </source>
</evidence>
<protein>
    <recommendedName>
        <fullName evidence="8">Ima1 N-terminal domain-containing protein</fullName>
    </recommendedName>
</protein>
<sequence length="612" mass="69732">MFFAKARCHFCGTKSPHAKGTRQFQCASCEALNFFDERGNIIDTPATVAAANSTHSDTTPLTFTKPLPETLGHQQQQAFCRTCLQNQHLYNQTLANYLPDESHPQYKQFEKAIPQYKKELEKRYPLVCKKCAPNAQSKIERSDYYGLAQNASRLIAETRARGGQPAHRTRDDIGKKMMRMFYNIVGLALFTGLFTQLAFHLYAILTLHLSTAYSEPELTDISDMARPSLNECAQQSIHLHFSNTCYHLFGNLIPYTLALATSGLWYNTGLKNWHHHTYRMEAINGQANYFWMQVMMLVVRAWAWFTLSNPDITAQFTKAQLMAIHGFVIFFVIVTQIVAQRGIQPVRWSMKGRIMPKPSERDVLGANAGPASEHYTPKASEKDPFRYLHNQEPGPLQVINETTKRKQQKQPSYSRSSRPTIQQPSPDYSDDEDAMETDYYPVMRSSQRIANQHNSLQPRHNNNASALSFGGGMSDQVFGMQAQMRAEEERARLQHQQQMQHRPSPFYGKLPPAPMSMERRLRNPVIVPQEPEKVPLSQQPDFMSRMRDGVKPVHFPEKGTNFQPKPSTWNLPSDSREIGLEDRFSTTFSLNDPAPVGQNARRGGLFGGFFGR</sequence>
<feature type="transmembrane region" description="Helical" evidence="7">
    <location>
        <begin position="289"/>
        <end position="307"/>
    </location>
</feature>
<evidence type="ECO:0000256" key="5">
    <source>
        <dbReference type="ARBA" id="ARBA00023242"/>
    </source>
</evidence>
<feature type="region of interest" description="Disordered" evidence="6">
    <location>
        <begin position="453"/>
        <end position="472"/>
    </location>
</feature>
<evidence type="ECO:0000256" key="1">
    <source>
        <dbReference type="ARBA" id="ARBA00004473"/>
    </source>
</evidence>
<organism evidence="9 10">
    <name type="scientific">Zasmidium cellare</name>
    <name type="common">Wine cellar mold</name>
    <name type="synonym">Racodium cellare</name>
    <dbReference type="NCBI Taxonomy" id="395010"/>
    <lineage>
        <taxon>Eukaryota</taxon>
        <taxon>Fungi</taxon>
        <taxon>Dikarya</taxon>
        <taxon>Ascomycota</taxon>
        <taxon>Pezizomycotina</taxon>
        <taxon>Dothideomycetes</taxon>
        <taxon>Dothideomycetidae</taxon>
        <taxon>Mycosphaerellales</taxon>
        <taxon>Mycosphaerellaceae</taxon>
        <taxon>Zasmidium</taxon>
    </lineage>
</organism>
<keyword evidence="5" id="KW-0539">Nucleus</keyword>
<gene>
    <name evidence="9" type="ORF">PRZ48_012116</name>
</gene>
<feature type="transmembrane region" description="Helical" evidence="7">
    <location>
        <begin position="180"/>
        <end position="205"/>
    </location>
</feature>
<comment type="subcellular location">
    <subcellularLocation>
        <location evidence="1">Nucleus inner membrane</location>
        <topology evidence="1">Multi-pass membrane protein</topology>
    </subcellularLocation>
</comment>
<evidence type="ECO:0000256" key="7">
    <source>
        <dbReference type="SAM" id="Phobius"/>
    </source>
</evidence>
<evidence type="ECO:0000313" key="10">
    <source>
        <dbReference type="Proteomes" id="UP001305779"/>
    </source>
</evidence>
<dbReference type="InterPro" id="IPR042321">
    <property type="entry name" value="Ima1"/>
</dbReference>
<reference evidence="9 10" key="1">
    <citation type="journal article" date="2023" name="G3 (Bethesda)">
        <title>A chromosome-level genome assembly of Zasmidium syzygii isolated from banana leaves.</title>
        <authorList>
            <person name="van Westerhoven A.C."/>
            <person name="Mehrabi R."/>
            <person name="Talebi R."/>
            <person name="Steentjes M.B.F."/>
            <person name="Corcolon B."/>
            <person name="Chong P.A."/>
            <person name="Kema G.H.J."/>
            <person name="Seidl M.F."/>
        </authorList>
    </citation>
    <scope>NUCLEOTIDE SEQUENCE [LARGE SCALE GENOMIC DNA]</scope>
    <source>
        <strain evidence="9 10">P124</strain>
    </source>
</reference>
<accession>A0ABR0E3Y8</accession>
<feature type="region of interest" description="Disordered" evidence="6">
    <location>
        <begin position="359"/>
        <end position="433"/>
    </location>
</feature>
<evidence type="ECO:0000259" key="8">
    <source>
        <dbReference type="Pfam" id="PF09779"/>
    </source>
</evidence>
<dbReference type="PANTHER" id="PTHR28538:SF1">
    <property type="entry name" value="INTEGRAL INNER NUCLEAR MEMBRANE PROTEIN IMA1"/>
    <property type="match status" value="1"/>
</dbReference>
<proteinExistence type="predicted"/>
<feature type="transmembrane region" description="Helical" evidence="7">
    <location>
        <begin position="248"/>
        <end position="268"/>
    </location>
</feature>
<feature type="compositionally biased region" description="Polar residues" evidence="6">
    <location>
        <begin position="409"/>
        <end position="426"/>
    </location>
</feature>
<evidence type="ECO:0000256" key="6">
    <source>
        <dbReference type="SAM" id="MobiDB-lite"/>
    </source>
</evidence>